<keyword evidence="1" id="KW-0472">Membrane</keyword>
<feature type="transmembrane region" description="Helical" evidence="1">
    <location>
        <begin position="173"/>
        <end position="195"/>
    </location>
</feature>
<accession>A0AA36I2X3</accession>
<organism evidence="2 3">
    <name type="scientific">Effrenium voratum</name>
    <dbReference type="NCBI Taxonomy" id="2562239"/>
    <lineage>
        <taxon>Eukaryota</taxon>
        <taxon>Sar</taxon>
        <taxon>Alveolata</taxon>
        <taxon>Dinophyceae</taxon>
        <taxon>Suessiales</taxon>
        <taxon>Symbiodiniaceae</taxon>
        <taxon>Effrenium</taxon>
    </lineage>
</organism>
<keyword evidence="3" id="KW-1185">Reference proteome</keyword>
<dbReference type="EMBL" id="CAUJNA010000680">
    <property type="protein sequence ID" value="CAJ1380079.1"/>
    <property type="molecule type" value="Genomic_DNA"/>
</dbReference>
<evidence type="ECO:0000313" key="2">
    <source>
        <dbReference type="EMBL" id="CAJ1380079.1"/>
    </source>
</evidence>
<evidence type="ECO:0000256" key="1">
    <source>
        <dbReference type="SAM" id="Phobius"/>
    </source>
</evidence>
<reference evidence="2" key="1">
    <citation type="submission" date="2023-08" db="EMBL/GenBank/DDBJ databases">
        <authorList>
            <person name="Chen Y."/>
            <person name="Shah S."/>
            <person name="Dougan E. K."/>
            <person name="Thang M."/>
            <person name="Chan C."/>
        </authorList>
    </citation>
    <scope>NUCLEOTIDE SEQUENCE</scope>
</reference>
<feature type="transmembrane region" description="Helical" evidence="1">
    <location>
        <begin position="84"/>
        <end position="103"/>
    </location>
</feature>
<protein>
    <submittedName>
        <fullName evidence="2">Uncharacterized protein</fullName>
    </submittedName>
</protein>
<evidence type="ECO:0000313" key="3">
    <source>
        <dbReference type="Proteomes" id="UP001178507"/>
    </source>
</evidence>
<dbReference type="Proteomes" id="UP001178507">
    <property type="component" value="Unassembled WGS sequence"/>
</dbReference>
<feature type="transmembrane region" description="Helical" evidence="1">
    <location>
        <begin position="139"/>
        <end position="161"/>
    </location>
</feature>
<comment type="caution">
    <text evidence="2">The sequence shown here is derived from an EMBL/GenBank/DDBJ whole genome shotgun (WGS) entry which is preliminary data.</text>
</comment>
<dbReference type="AlphaFoldDB" id="A0AA36I2X3"/>
<keyword evidence="1" id="KW-1133">Transmembrane helix</keyword>
<sequence>MIHVFNGCLEICALPAKACATCGECCGEACSGCTERLDQPLALYVVVGMLASLAELICCVMAFQDPLSHCELPEGFPHQVGACGWVKVQMGCAFLNFMFPLYVQHQLMRAIAHRQQSGAMSQKDVKESFQEVFLEDFGVCLYVFAWVASLVWSVLGVSWLHHTGCDPSGWGRGAAFLGIAFFWGLLFYSMAWYCYTTCVSATPVQWAMRVHSEVKGSSPLRGAGQGHPMAPAAAAAALPRSGCAKALTAGQLLKLAACLGLDLMGDSTYFVPGAGEAADLAYAPIQSIALIMLFQSRSMAGLGFLEEILPFTDFIPTATLAWFIDTFAAETCFGRALGFGDRSRGTSESSDSD</sequence>
<keyword evidence="1" id="KW-0812">Transmembrane</keyword>
<gene>
    <name evidence="2" type="ORF">EVOR1521_LOCUS8128</name>
</gene>
<name>A0AA36I2X3_9DINO</name>
<feature type="transmembrane region" description="Helical" evidence="1">
    <location>
        <begin position="41"/>
        <end position="64"/>
    </location>
</feature>
<proteinExistence type="predicted"/>